<keyword evidence="6" id="KW-1185">Reference proteome</keyword>
<evidence type="ECO:0000256" key="2">
    <source>
        <dbReference type="ARBA" id="ARBA00022857"/>
    </source>
</evidence>
<keyword evidence="3" id="KW-0560">Oxidoreductase</keyword>
<evidence type="ECO:0000313" key="5">
    <source>
        <dbReference type="EMBL" id="CAB9513279.1"/>
    </source>
</evidence>
<dbReference type="OrthoDB" id="157221at2759"/>
<evidence type="ECO:0000256" key="1">
    <source>
        <dbReference type="ARBA" id="ARBA00006484"/>
    </source>
</evidence>
<feature type="compositionally biased region" description="Acidic residues" evidence="4">
    <location>
        <begin position="443"/>
        <end position="476"/>
    </location>
</feature>
<evidence type="ECO:0000256" key="4">
    <source>
        <dbReference type="SAM" id="MobiDB-lite"/>
    </source>
</evidence>
<comment type="similarity">
    <text evidence="1">Belongs to the short-chain dehydrogenases/reductases (SDR) family.</text>
</comment>
<evidence type="ECO:0000256" key="3">
    <source>
        <dbReference type="ARBA" id="ARBA00023002"/>
    </source>
</evidence>
<dbReference type="Gene3D" id="3.40.50.720">
    <property type="entry name" value="NAD(P)-binding Rossmann-like Domain"/>
    <property type="match status" value="1"/>
</dbReference>
<dbReference type="PANTHER" id="PTHR24320">
    <property type="entry name" value="RETINOL DEHYDROGENASE"/>
    <property type="match status" value="1"/>
</dbReference>
<gene>
    <name evidence="5" type="ORF">SEMRO_582_G170500.1</name>
</gene>
<dbReference type="SUPFAM" id="SSF51735">
    <property type="entry name" value="NAD(P)-binding Rossmann-fold domains"/>
    <property type="match status" value="1"/>
</dbReference>
<dbReference type="Pfam" id="PF00106">
    <property type="entry name" value="adh_short"/>
    <property type="match status" value="1"/>
</dbReference>
<dbReference type="InterPro" id="IPR036291">
    <property type="entry name" value="NAD(P)-bd_dom_sf"/>
</dbReference>
<dbReference type="GO" id="GO:0016491">
    <property type="term" value="F:oxidoreductase activity"/>
    <property type="evidence" value="ECO:0007669"/>
    <property type="project" value="UniProtKB-KW"/>
</dbReference>
<sequence>MLVAVVVALIAAVVGIFGYTSIPTELGLYSALASFHPPSVGLTPALTYGIPWGFTWDEFYQQNLTGQTAMVTGANSGIGLDLASSLAKVGADVVMLCRNPQKCHDAKSKILQEETPIKGNIITMTMDTASLASVRALAEAYISEHGNDKRIDFLFLNAGVASSTDRYNKCPTKTEADQLDYHFQVNYLSHHLLYHLLKPFLSEDAKIVQTSSASSFVSFTYKVATDLETLHGCSEPQFEGGGSNSALNLAYGQSKLAQILWVKKLTRLLEPEQSKIRANAFHPGLTHTPGVGRMADSDQLAGWEQVMLKHMLQKAWQSPDGALTGLYLATGTSKNDIRGRYFHPQSQEVVNPMALDEKLQDDVWAFSDELVKAYMTPIQVPSQSTTSSDADDDETTDGGGNGSDQAADQPPVEQAAEIIENEESETTEEAIPEDVTEVKVPIEDAEPDAGVEIEEEAQDADAEPEVGGEESSEEAGDVTTKQEGEPML</sequence>
<name>A0A9N8E3I9_9STRA</name>
<dbReference type="Proteomes" id="UP001153069">
    <property type="component" value="Unassembled WGS sequence"/>
</dbReference>
<reference evidence="5" key="1">
    <citation type="submission" date="2020-06" db="EMBL/GenBank/DDBJ databases">
        <authorList>
            <consortium name="Plant Systems Biology data submission"/>
        </authorList>
    </citation>
    <scope>NUCLEOTIDE SEQUENCE</scope>
    <source>
        <strain evidence="5">D6</strain>
    </source>
</reference>
<comment type="caution">
    <text evidence="5">The sequence shown here is derived from an EMBL/GenBank/DDBJ whole genome shotgun (WGS) entry which is preliminary data.</text>
</comment>
<accession>A0A9N8E3I9</accession>
<evidence type="ECO:0000313" key="6">
    <source>
        <dbReference type="Proteomes" id="UP001153069"/>
    </source>
</evidence>
<proteinExistence type="inferred from homology"/>
<dbReference type="EMBL" id="CAICTM010000581">
    <property type="protein sequence ID" value="CAB9513279.1"/>
    <property type="molecule type" value="Genomic_DNA"/>
</dbReference>
<keyword evidence="2" id="KW-0521">NADP</keyword>
<protein>
    <submittedName>
        <fullName evidence="5">Short-chain dehydrogenase TIC 32, chloroplastic</fullName>
    </submittedName>
</protein>
<dbReference type="AlphaFoldDB" id="A0A9N8E3I9"/>
<dbReference type="InterPro" id="IPR002347">
    <property type="entry name" value="SDR_fam"/>
</dbReference>
<dbReference type="PANTHER" id="PTHR24320:SF282">
    <property type="entry name" value="WW DOMAIN-CONTAINING OXIDOREDUCTASE"/>
    <property type="match status" value="1"/>
</dbReference>
<dbReference type="PRINTS" id="PR00081">
    <property type="entry name" value="GDHRDH"/>
</dbReference>
<feature type="region of interest" description="Disordered" evidence="4">
    <location>
        <begin position="377"/>
        <end position="488"/>
    </location>
</feature>
<feature type="compositionally biased region" description="Acidic residues" evidence="4">
    <location>
        <begin position="419"/>
        <end position="435"/>
    </location>
</feature>
<organism evidence="5 6">
    <name type="scientific">Seminavis robusta</name>
    <dbReference type="NCBI Taxonomy" id="568900"/>
    <lineage>
        <taxon>Eukaryota</taxon>
        <taxon>Sar</taxon>
        <taxon>Stramenopiles</taxon>
        <taxon>Ochrophyta</taxon>
        <taxon>Bacillariophyta</taxon>
        <taxon>Bacillariophyceae</taxon>
        <taxon>Bacillariophycidae</taxon>
        <taxon>Naviculales</taxon>
        <taxon>Naviculaceae</taxon>
        <taxon>Seminavis</taxon>
    </lineage>
</organism>